<keyword evidence="4" id="KW-0808">Transferase</keyword>
<dbReference type="Ensembl" id="ENSSGRT00000005378.1">
    <property type="protein sequence ID" value="ENSSGRP00000004971.1"/>
    <property type="gene ID" value="ENSSGRG00000003156.1"/>
</dbReference>
<reference evidence="24" key="1">
    <citation type="submission" date="2025-08" db="UniProtKB">
        <authorList>
            <consortium name="Ensembl"/>
        </authorList>
    </citation>
    <scope>IDENTIFICATION</scope>
</reference>
<keyword evidence="3" id="KW-0328">Glycosyltransferase</keyword>
<dbReference type="FunFam" id="3.90.1480.20:FF:000006">
    <property type="entry name" value="ST3 beta-galactoside alpha-2,3-sialyltransferase 5"/>
    <property type="match status" value="1"/>
</dbReference>
<reference evidence="24" key="2">
    <citation type="submission" date="2025-09" db="UniProtKB">
        <authorList>
            <consortium name="Ensembl"/>
        </authorList>
    </citation>
    <scope>IDENTIFICATION</scope>
</reference>
<keyword evidence="8" id="KW-0333">Golgi apparatus</keyword>
<comment type="catalytic activity">
    <reaction evidence="19">
        <text>a beta-D-Gal-(1-&gt;4)-beta-D-Glc-(1&lt;-&gt;1)-Cer(d18:1(4E)) + CMP-N-acetyl-beta-neuraminate = a ganglioside GM3 (d18:1(4E)) + CMP + H(+)</text>
        <dbReference type="Rhea" id="RHEA:18417"/>
        <dbReference type="ChEBI" id="CHEBI:15378"/>
        <dbReference type="ChEBI" id="CHEBI:17950"/>
        <dbReference type="ChEBI" id="CHEBI:57812"/>
        <dbReference type="ChEBI" id="CHEBI:60065"/>
        <dbReference type="ChEBI" id="CHEBI:60377"/>
        <dbReference type="EC" id="2.4.3.9"/>
    </reaction>
    <physiologicalReaction direction="left-to-right" evidence="19">
        <dbReference type="Rhea" id="RHEA:18418"/>
    </physiologicalReaction>
</comment>
<comment type="function">
    <text evidence="20">Transfers the sialyl group (N-acetyl-alpha-neuraminyl or NeuAc) from CMP-NeuAc to the non-reducing terminal galactose (Gal) of glycosphingolipids forming gangliosides (important molecules involved in the regulation of multiple cellular processes, including cell proliferation and differentiation, apoptosis, embryogenesis, development, and oncogenesis). Mainly involved in the biosynthesis of ganglioside GM3 but can also use different glycolipids as substrate acceptors such as D-galactosylceramide (GalCer), asialo-GM2 (GA2) and asialo-GM1 (GA1), although less preferentially than beta-D-Gal-(1-&gt;4)-beta-D-Glc-(1&lt;-&gt;1)-Cer (LacCer).</text>
</comment>
<accession>A0A672K2G8</accession>
<evidence type="ECO:0000256" key="2">
    <source>
        <dbReference type="ARBA" id="ARBA00006003"/>
    </source>
</evidence>
<dbReference type="Proteomes" id="UP000472262">
    <property type="component" value="Unassembled WGS sequence"/>
</dbReference>
<evidence type="ECO:0000256" key="22">
    <source>
        <dbReference type="ARBA" id="ARBA00048805"/>
    </source>
</evidence>
<sequence>AILLFAGSRLLLPDLQTTLQPRTEPCGTTYFSFLGESNILANSAEHYSSTPVLEPFLDKNTHFNEQIFQYSPPFGFLDMKNKLQEILDHLPASSEERRGGRDCRRCLVIGNGGILKGLGLGPLLNQFDTIIRLNSGPVRGFSADVGNRTSIRMSYPEGSPKVWEDTDSDIRFVAVIYKSVDFHWLRAMITKTSSLWDWLFFWQNVPVSVPLKASQFRLLNPEIIRETALDLLHYPNVRERLWGWDQVSCLPLAVDLTWCDYVKK</sequence>
<evidence type="ECO:0000256" key="1">
    <source>
        <dbReference type="ARBA" id="ARBA00004323"/>
    </source>
</evidence>
<dbReference type="InterPro" id="IPR001675">
    <property type="entry name" value="Glyco_trans_29"/>
</dbReference>
<evidence type="ECO:0000256" key="10">
    <source>
        <dbReference type="ARBA" id="ARBA00023136"/>
    </source>
</evidence>
<comment type="catalytic activity">
    <reaction evidence="23">
        <text>ganglioside GA1 (d18:1(4E)/18:0) + CMP-N-acetyl-beta-neuraminate = ganglioside GM1 (d18:1(4E)/18:0) + CMP + H(+)</text>
        <dbReference type="Rhea" id="RHEA:41784"/>
        <dbReference type="ChEBI" id="CHEBI:15378"/>
        <dbReference type="ChEBI" id="CHEBI:57812"/>
        <dbReference type="ChEBI" id="CHEBI:60377"/>
        <dbReference type="ChEBI" id="CHEBI:73110"/>
        <dbReference type="ChEBI" id="CHEBI:78484"/>
    </reaction>
    <physiologicalReaction direction="left-to-right" evidence="23">
        <dbReference type="Rhea" id="RHEA:41785"/>
    </physiologicalReaction>
</comment>
<comment type="subcellular location">
    <subcellularLocation>
        <location evidence="1">Golgi apparatus membrane</location>
        <topology evidence="1">Single-pass type II membrane protein</topology>
    </subcellularLocation>
</comment>
<keyword evidence="11" id="KW-1015">Disulfide bond</keyword>
<comment type="similarity">
    <text evidence="2">Belongs to the glycosyltransferase 29 family.</text>
</comment>
<dbReference type="PANTHER" id="PTHR13713:SF60">
    <property type="entry name" value="LACTOSYLCERAMIDE ALPHA-2,3-SIALYLTRANSFERASE"/>
    <property type="match status" value="1"/>
</dbReference>
<keyword evidence="12" id="KW-0325">Glycoprotein</keyword>
<dbReference type="GO" id="GO:0047291">
    <property type="term" value="F:lactosylceramide alpha-2,3-sialyltransferase activity"/>
    <property type="evidence" value="ECO:0007669"/>
    <property type="project" value="UniProtKB-EC"/>
</dbReference>
<protein>
    <recommendedName>
        <fullName evidence="14">Lactosylceramide alpha-2,3-sialyltransferase</fullName>
        <ecNumber evidence="13">2.4.3.9</ecNumber>
    </recommendedName>
    <alternativeName>
        <fullName evidence="15">CMP-NeuAc:lactosylceramide alpha-2,3-sialyltransferase</fullName>
    </alternativeName>
    <alternativeName>
        <fullName evidence="18">Ganglioside GM3 synthase</fullName>
    </alternativeName>
    <alternativeName>
        <fullName evidence="17">ST3Gal V</fullName>
    </alternativeName>
    <alternativeName>
        <fullName evidence="16">Sialyltransferase 9</fullName>
    </alternativeName>
</protein>
<evidence type="ECO:0000256" key="6">
    <source>
        <dbReference type="ARBA" id="ARBA00022968"/>
    </source>
</evidence>
<evidence type="ECO:0000256" key="11">
    <source>
        <dbReference type="ARBA" id="ARBA00023157"/>
    </source>
</evidence>
<evidence type="ECO:0000313" key="25">
    <source>
        <dbReference type="Proteomes" id="UP000472262"/>
    </source>
</evidence>
<evidence type="ECO:0000256" key="13">
    <source>
        <dbReference type="ARBA" id="ARBA00039111"/>
    </source>
</evidence>
<dbReference type="InterPro" id="IPR051142">
    <property type="entry name" value="Glycosyltransferase_29"/>
</dbReference>
<evidence type="ECO:0000256" key="3">
    <source>
        <dbReference type="ARBA" id="ARBA00022676"/>
    </source>
</evidence>
<evidence type="ECO:0000256" key="23">
    <source>
        <dbReference type="ARBA" id="ARBA00049539"/>
    </source>
</evidence>
<evidence type="ECO:0000256" key="18">
    <source>
        <dbReference type="ARBA" id="ARBA00042545"/>
    </source>
</evidence>
<dbReference type="EC" id="2.4.3.9" evidence="13"/>
<proteinExistence type="inferred from homology"/>
<name>A0A672K2G8_SINGR</name>
<evidence type="ECO:0000256" key="16">
    <source>
        <dbReference type="ARBA" id="ARBA00041896"/>
    </source>
</evidence>
<dbReference type="GO" id="GO:0000139">
    <property type="term" value="C:Golgi membrane"/>
    <property type="evidence" value="ECO:0007669"/>
    <property type="project" value="UniProtKB-SubCell"/>
</dbReference>
<dbReference type="Gene3D" id="3.90.1480.20">
    <property type="entry name" value="Glycosyl transferase family 29"/>
    <property type="match status" value="1"/>
</dbReference>
<evidence type="ECO:0000256" key="9">
    <source>
        <dbReference type="ARBA" id="ARBA00023098"/>
    </source>
</evidence>
<evidence type="ECO:0000313" key="24">
    <source>
        <dbReference type="Ensembl" id="ENSSGRP00000004971.1"/>
    </source>
</evidence>
<evidence type="ECO:0000256" key="21">
    <source>
        <dbReference type="ARBA" id="ARBA00048050"/>
    </source>
</evidence>
<dbReference type="Pfam" id="PF00777">
    <property type="entry name" value="Glyco_transf_29"/>
    <property type="match status" value="1"/>
</dbReference>
<evidence type="ECO:0000256" key="20">
    <source>
        <dbReference type="ARBA" id="ARBA00045587"/>
    </source>
</evidence>
<evidence type="ECO:0000256" key="12">
    <source>
        <dbReference type="ARBA" id="ARBA00023180"/>
    </source>
</evidence>
<evidence type="ECO:0000256" key="8">
    <source>
        <dbReference type="ARBA" id="ARBA00023034"/>
    </source>
</evidence>
<evidence type="ECO:0000256" key="7">
    <source>
        <dbReference type="ARBA" id="ARBA00022989"/>
    </source>
</evidence>
<keyword evidence="10" id="KW-0472">Membrane</keyword>
<keyword evidence="6" id="KW-0735">Signal-anchor</keyword>
<evidence type="ECO:0000256" key="4">
    <source>
        <dbReference type="ARBA" id="ARBA00022679"/>
    </source>
</evidence>
<keyword evidence="5" id="KW-0812">Transmembrane</keyword>
<keyword evidence="25" id="KW-1185">Reference proteome</keyword>
<gene>
    <name evidence="24" type="primary">LOC107580674</name>
</gene>
<evidence type="ECO:0000256" key="5">
    <source>
        <dbReference type="ARBA" id="ARBA00022692"/>
    </source>
</evidence>
<organism evidence="24 25">
    <name type="scientific">Sinocyclocheilus grahami</name>
    <name type="common">Dianchi golden-line fish</name>
    <name type="synonym">Barbus grahami</name>
    <dbReference type="NCBI Taxonomy" id="75366"/>
    <lineage>
        <taxon>Eukaryota</taxon>
        <taxon>Metazoa</taxon>
        <taxon>Chordata</taxon>
        <taxon>Craniata</taxon>
        <taxon>Vertebrata</taxon>
        <taxon>Euteleostomi</taxon>
        <taxon>Actinopterygii</taxon>
        <taxon>Neopterygii</taxon>
        <taxon>Teleostei</taxon>
        <taxon>Ostariophysi</taxon>
        <taxon>Cypriniformes</taxon>
        <taxon>Cyprinidae</taxon>
        <taxon>Cyprininae</taxon>
        <taxon>Sinocyclocheilus</taxon>
    </lineage>
</organism>
<dbReference type="GO" id="GO:0006629">
    <property type="term" value="P:lipid metabolic process"/>
    <property type="evidence" value="ECO:0007669"/>
    <property type="project" value="UniProtKB-KW"/>
</dbReference>
<comment type="catalytic activity">
    <reaction evidence="22">
        <text>ganglioside GA2 (d18:1(4E)/18:0) + CMP-N-acetyl-beta-neuraminate = ganglioside GM2 (d18:1(4E)/18:0) + CMP + H(+)</text>
        <dbReference type="Rhea" id="RHEA:41776"/>
        <dbReference type="ChEBI" id="CHEBI:15378"/>
        <dbReference type="ChEBI" id="CHEBI:57812"/>
        <dbReference type="ChEBI" id="CHEBI:60377"/>
        <dbReference type="ChEBI" id="CHEBI:78485"/>
        <dbReference type="ChEBI" id="CHEBI:78486"/>
    </reaction>
    <physiologicalReaction direction="left-to-right" evidence="22">
        <dbReference type="Rhea" id="RHEA:41777"/>
    </physiologicalReaction>
</comment>
<keyword evidence="9" id="KW-0443">Lipid metabolism</keyword>
<dbReference type="AlphaFoldDB" id="A0A672K2G8"/>
<evidence type="ECO:0000256" key="15">
    <source>
        <dbReference type="ARBA" id="ARBA00041341"/>
    </source>
</evidence>
<keyword evidence="7" id="KW-1133">Transmembrane helix</keyword>
<evidence type="ECO:0000256" key="19">
    <source>
        <dbReference type="ARBA" id="ARBA00043651"/>
    </source>
</evidence>
<dbReference type="InterPro" id="IPR038578">
    <property type="entry name" value="GT29-like_sf"/>
</dbReference>
<evidence type="ECO:0000256" key="14">
    <source>
        <dbReference type="ARBA" id="ARBA00039792"/>
    </source>
</evidence>
<evidence type="ECO:0000256" key="17">
    <source>
        <dbReference type="ARBA" id="ARBA00041976"/>
    </source>
</evidence>
<comment type="catalytic activity">
    <reaction evidence="21">
        <text>a beta-D-Gal-(1&lt;-&gt;1')-ceramide + CMP-N-acetyl-beta-neuraminate = N-acetyl-alpha-neuraminosyl-(2-&gt;3)-beta-D-galactosyl-(1&lt;-&gt;1')-ceramide + CMP + H(+)</text>
        <dbReference type="Rhea" id="RHEA:41780"/>
        <dbReference type="ChEBI" id="CHEBI:15378"/>
        <dbReference type="ChEBI" id="CHEBI:57812"/>
        <dbReference type="ChEBI" id="CHEBI:60377"/>
        <dbReference type="ChEBI" id="CHEBI:82643"/>
        <dbReference type="ChEBI" id="CHEBI:143593"/>
    </reaction>
    <physiologicalReaction direction="left-to-right" evidence="21">
        <dbReference type="Rhea" id="RHEA:41781"/>
    </physiologicalReaction>
</comment>
<dbReference type="PANTHER" id="PTHR13713">
    <property type="entry name" value="SIALYLTRANSFERASE"/>
    <property type="match status" value="1"/>
</dbReference>